<reference evidence="4" key="1">
    <citation type="submission" date="2022-03" db="EMBL/GenBank/DDBJ databases">
        <authorList>
            <person name="Martin C."/>
        </authorList>
    </citation>
    <scope>NUCLEOTIDE SEQUENCE</scope>
</reference>
<keyword evidence="5" id="KW-1185">Reference proteome</keyword>
<accession>A0A8J1UWH3</accession>
<evidence type="ECO:0000256" key="1">
    <source>
        <dbReference type="ARBA" id="ARBA00001946"/>
    </source>
</evidence>
<sequence length="472" mass="52660">MNVRHAYRSILSSNQLKLNFPRFLHAGRPQLTSAGDGRNGPDVTSQGTRVFPRVKTVRALIQTDTSDHGADCHNVEDEHWLNAFPTPISTPMSVHDLYKARRKSWGINALGPSMVIEIEAEDGTTGVGIAIGGPPGCYIVENHLSRFIEGQDPRDVELMWDQMFRATLNYGRKGLPLHAISAVDLALWDLLGKLRNEPVYAMLGGKTKDRLPVYSTTARPDIAQKLGFVGAKVPCAYGPADGDAGFRKNVEIFKSWRKKVGPEFPLMLDCYMSLTVPYAINLAIALKPYGLKWIEEVLPPDDYEGYADVKRALASSGVLVTTAEHEYTRYGYRQLIRDKCADILQPDITWLGGITEARRVCAQAAAYDIPVIPHGSSIYSYHLQYAFRNCPIAEYINMSPKADKITPYFGGLFPDEPLPKDGFIDLPDRPGFGVTLNRETLERPYERSSDHSKMQADLNINRPIPERPVMPI</sequence>
<dbReference type="SFLD" id="SFLDS00001">
    <property type="entry name" value="Enolase"/>
    <property type="match status" value="1"/>
</dbReference>
<name>A0A8J1UWH3_OWEFU</name>
<dbReference type="GO" id="GO:0000287">
    <property type="term" value="F:magnesium ion binding"/>
    <property type="evidence" value="ECO:0007669"/>
    <property type="project" value="TreeGrafter"/>
</dbReference>
<dbReference type="Pfam" id="PF13378">
    <property type="entry name" value="MR_MLE_C"/>
    <property type="match status" value="1"/>
</dbReference>
<comment type="caution">
    <text evidence="4">The sequence shown here is derived from an EMBL/GenBank/DDBJ whole genome shotgun (WGS) entry which is preliminary data.</text>
</comment>
<dbReference type="PANTHER" id="PTHR13794">
    <property type="entry name" value="ENOLASE SUPERFAMILY, MANDELATE RACEMASE"/>
    <property type="match status" value="1"/>
</dbReference>
<dbReference type="SMART" id="SM00922">
    <property type="entry name" value="MR_MLE"/>
    <property type="match status" value="1"/>
</dbReference>
<dbReference type="FunFam" id="3.20.20.120:FF:000005">
    <property type="entry name" value="Putative L-rhamnonate dehydratase"/>
    <property type="match status" value="1"/>
</dbReference>
<dbReference type="SFLD" id="SFLDG00179">
    <property type="entry name" value="mandelate_racemase"/>
    <property type="match status" value="1"/>
</dbReference>
<gene>
    <name evidence="4" type="ORF">OFUS_LOCUS24408</name>
</gene>
<dbReference type="InterPro" id="IPR046945">
    <property type="entry name" value="RHMD-like"/>
</dbReference>
<dbReference type="Pfam" id="PF02746">
    <property type="entry name" value="MR_MLE_N"/>
    <property type="match status" value="1"/>
</dbReference>
<dbReference type="InterPro" id="IPR029017">
    <property type="entry name" value="Enolase-like_N"/>
</dbReference>
<evidence type="ECO:0000256" key="3">
    <source>
        <dbReference type="ARBA" id="ARBA00022842"/>
    </source>
</evidence>
<dbReference type="Proteomes" id="UP000749559">
    <property type="component" value="Unassembled WGS sequence"/>
</dbReference>
<dbReference type="EMBL" id="CAIIXF020000012">
    <property type="protein sequence ID" value="CAH1800537.1"/>
    <property type="molecule type" value="Genomic_DNA"/>
</dbReference>
<evidence type="ECO:0000313" key="5">
    <source>
        <dbReference type="Proteomes" id="UP000749559"/>
    </source>
</evidence>
<dbReference type="SUPFAM" id="SSF51604">
    <property type="entry name" value="Enolase C-terminal domain-like"/>
    <property type="match status" value="1"/>
</dbReference>
<protein>
    <submittedName>
        <fullName evidence="4">Uncharacterized protein</fullName>
    </submittedName>
</protein>
<organism evidence="4 5">
    <name type="scientific">Owenia fusiformis</name>
    <name type="common">Polychaete worm</name>
    <dbReference type="NCBI Taxonomy" id="6347"/>
    <lineage>
        <taxon>Eukaryota</taxon>
        <taxon>Metazoa</taxon>
        <taxon>Spiralia</taxon>
        <taxon>Lophotrochozoa</taxon>
        <taxon>Annelida</taxon>
        <taxon>Polychaeta</taxon>
        <taxon>Sedentaria</taxon>
        <taxon>Canalipalpata</taxon>
        <taxon>Sabellida</taxon>
        <taxon>Oweniida</taxon>
        <taxon>Oweniidae</taxon>
        <taxon>Owenia</taxon>
    </lineage>
</organism>
<dbReference type="SUPFAM" id="SSF54826">
    <property type="entry name" value="Enolase N-terminal domain-like"/>
    <property type="match status" value="1"/>
</dbReference>
<dbReference type="Gene3D" id="3.20.20.120">
    <property type="entry name" value="Enolase-like C-terminal domain"/>
    <property type="match status" value="1"/>
</dbReference>
<keyword evidence="3" id="KW-0460">Magnesium</keyword>
<comment type="cofactor">
    <cofactor evidence="1">
        <name>Mg(2+)</name>
        <dbReference type="ChEBI" id="CHEBI:18420"/>
    </cofactor>
</comment>
<dbReference type="GO" id="GO:0016836">
    <property type="term" value="F:hydro-lyase activity"/>
    <property type="evidence" value="ECO:0007669"/>
    <property type="project" value="TreeGrafter"/>
</dbReference>
<evidence type="ECO:0000313" key="4">
    <source>
        <dbReference type="EMBL" id="CAH1800537.1"/>
    </source>
</evidence>
<proteinExistence type="predicted"/>
<dbReference type="AlphaFoldDB" id="A0A8J1UWH3"/>
<dbReference type="InterPro" id="IPR029065">
    <property type="entry name" value="Enolase_C-like"/>
</dbReference>
<dbReference type="InterPro" id="IPR036849">
    <property type="entry name" value="Enolase-like_C_sf"/>
</dbReference>
<keyword evidence="2" id="KW-0479">Metal-binding</keyword>
<dbReference type="GO" id="GO:0016052">
    <property type="term" value="P:carbohydrate catabolic process"/>
    <property type="evidence" value="ECO:0007669"/>
    <property type="project" value="TreeGrafter"/>
</dbReference>
<dbReference type="InterPro" id="IPR013341">
    <property type="entry name" value="Mandelate_racemase_N_dom"/>
</dbReference>
<dbReference type="InterPro" id="IPR013342">
    <property type="entry name" value="Mandelate_racemase_C"/>
</dbReference>
<dbReference type="NCBIfam" id="NF011968">
    <property type="entry name" value="PRK15440.1"/>
    <property type="match status" value="1"/>
</dbReference>
<evidence type="ECO:0000256" key="2">
    <source>
        <dbReference type="ARBA" id="ARBA00022723"/>
    </source>
</evidence>
<dbReference type="Gene3D" id="3.30.390.10">
    <property type="entry name" value="Enolase-like, N-terminal domain"/>
    <property type="match status" value="1"/>
</dbReference>
<dbReference type="OrthoDB" id="17395at2759"/>
<dbReference type="PANTHER" id="PTHR13794:SF58">
    <property type="entry name" value="MITOCHONDRIAL ENOLASE SUPERFAMILY MEMBER 1"/>
    <property type="match status" value="1"/>
</dbReference>